<evidence type="ECO:0000313" key="3">
    <source>
        <dbReference type="Proteomes" id="UP000095282"/>
    </source>
</evidence>
<sequence>MRKIRKFYDHTRFRSDFLSLFDILLLQFLRQSNQLVERNLINTEGRKLLAKMLTKTVTEVKGIYSLDEKRAGLAKSGKLLEKLKSAHQTTVGVMEDRFVLADLARQVQEKKLDVQRNYYESDLLRKSVQSTNAELRREREVNEKRLANTNKATGELVAKSVSILKLLENSADVCKLRLMEEEKKVIVEEVDKLREKRRNSRMIYVVKEPLKTVIECAKHYMLCQSLTPKLMKSKKNLEVLKDEEESRRACGSLDETMQFDRSFVLASMDKDPLPEKLLKSPPVREETSQKSSSRSTLLNESIAEQSVMEVEENSLNESTTDRNSAKADVPSKLLLTSVSAPDPPSLVQPPKYTESIMETQRVLPRELTPEQEHQSEELEDQADRSIDVMDIDQEQREEDHDDLMDHEEQEAEEYPMEVETQKTYETVSPESKNSPDKRDTSIHAPLLDATSDHGDDMHNDTANKISEDKGVNENASIRSNNFSFNFFGNAISENAEEDNATASDANFDFNFGGGDDGSSNGSGGGFDFLSCGGDEDGQTSSTNAASDPFGFGSNGAGTGGGDLSFSFNFDNDNDGGCNNGAGGNSTSFFDFK</sequence>
<proteinExistence type="predicted"/>
<protein>
    <submittedName>
        <fullName evidence="4">Lebercilin domain-containing protein</fullName>
    </submittedName>
</protein>
<feature type="compositionally biased region" description="Polar residues" evidence="2">
    <location>
        <begin position="421"/>
        <end position="432"/>
    </location>
</feature>
<keyword evidence="1" id="KW-0175">Coiled coil</keyword>
<feature type="coiled-coil region" evidence="1">
    <location>
        <begin position="132"/>
        <end position="199"/>
    </location>
</feature>
<dbReference type="eggNOG" id="ENOG502TG9M">
    <property type="taxonomic scope" value="Eukaryota"/>
</dbReference>
<feature type="compositionally biased region" description="Acidic residues" evidence="2">
    <location>
        <begin position="399"/>
        <end position="416"/>
    </location>
</feature>
<organism evidence="3 4">
    <name type="scientific">Caenorhabditis tropicalis</name>
    <dbReference type="NCBI Taxonomy" id="1561998"/>
    <lineage>
        <taxon>Eukaryota</taxon>
        <taxon>Metazoa</taxon>
        <taxon>Ecdysozoa</taxon>
        <taxon>Nematoda</taxon>
        <taxon>Chromadorea</taxon>
        <taxon>Rhabditida</taxon>
        <taxon>Rhabditina</taxon>
        <taxon>Rhabditomorpha</taxon>
        <taxon>Rhabditoidea</taxon>
        <taxon>Rhabditidae</taxon>
        <taxon>Peloderinae</taxon>
        <taxon>Caenorhabditis</taxon>
    </lineage>
</organism>
<feature type="compositionally biased region" description="Polar residues" evidence="2">
    <location>
        <begin position="289"/>
        <end position="304"/>
    </location>
</feature>
<feature type="region of interest" description="Disordered" evidence="2">
    <location>
        <begin position="273"/>
        <end position="328"/>
    </location>
</feature>
<accession>A0A1I7TKS8</accession>
<evidence type="ECO:0000313" key="4">
    <source>
        <dbReference type="WBParaSite" id="Csp11.Scaffold627.g6892.t1"/>
    </source>
</evidence>
<evidence type="ECO:0000256" key="2">
    <source>
        <dbReference type="SAM" id="MobiDB-lite"/>
    </source>
</evidence>
<evidence type="ECO:0000256" key="1">
    <source>
        <dbReference type="SAM" id="Coils"/>
    </source>
</evidence>
<keyword evidence="3" id="KW-1185">Reference proteome</keyword>
<reference evidence="4" key="1">
    <citation type="submission" date="2016-11" db="UniProtKB">
        <authorList>
            <consortium name="WormBaseParasite"/>
        </authorList>
    </citation>
    <scope>IDENTIFICATION</scope>
</reference>
<dbReference type="Proteomes" id="UP000095282">
    <property type="component" value="Unplaced"/>
</dbReference>
<dbReference type="AlphaFoldDB" id="A0A1I7TKS8"/>
<feature type="compositionally biased region" description="Basic and acidic residues" evidence="2">
    <location>
        <begin position="450"/>
        <end position="471"/>
    </location>
</feature>
<feature type="region of interest" description="Disordered" evidence="2">
    <location>
        <begin position="366"/>
        <end position="472"/>
    </location>
</feature>
<feature type="compositionally biased region" description="Basic and acidic residues" evidence="2">
    <location>
        <begin position="366"/>
        <end position="398"/>
    </location>
</feature>
<dbReference type="WBParaSite" id="Csp11.Scaffold627.g6892.t1">
    <property type="protein sequence ID" value="Csp11.Scaffold627.g6892.t1"/>
    <property type="gene ID" value="Csp11.Scaffold627.g6892"/>
</dbReference>
<name>A0A1I7TKS8_9PELO</name>
<dbReference type="STRING" id="1561998.A0A1I7TKS8"/>
<feature type="compositionally biased region" description="Basic and acidic residues" evidence="2">
    <location>
        <begin position="273"/>
        <end position="288"/>
    </location>
</feature>
<feature type="region of interest" description="Disordered" evidence="2">
    <location>
        <begin position="526"/>
        <end position="553"/>
    </location>
</feature>